<evidence type="ECO:0000259" key="6">
    <source>
        <dbReference type="Pfam" id="PF00931"/>
    </source>
</evidence>
<dbReference type="FunFam" id="1.10.10.10:FF:000322">
    <property type="entry name" value="Probable disease resistance protein At1g63360"/>
    <property type="match status" value="1"/>
</dbReference>
<evidence type="ECO:0000313" key="11">
    <source>
        <dbReference type="Proteomes" id="UP001141552"/>
    </source>
</evidence>
<protein>
    <recommendedName>
        <fullName evidence="12">Disease resistance RPP13-like protein 1</fullName>
    </recommendedName>
</protein>
<dbReference type="InterPro" id="IPR027417">
    <property type="entry name" value="P-loop_NTPase"/>
</dbReference>
<gene>
    <name evidence="10" type="ORF">Tsubulata_028781</name>
</gene>
<evidence type="ECO:0000256" key="3">
    <source>
        <dbReference type="ARBA" id="ARBA00022821"/>
    </source>
</evidence>
<dbReference type="InterPro" id="IPR036388">
    <property type="entry name" value="WH-like_DNA-bd_sf"/>
</dbReference>
<name>A0A9Q0IZM2_9ROSI</name>
<keyword evidence="4" id="KW-0067">ATP-binding</keyword>
<feature type="domain" description="Disease resistance N-terminal" evidence="7">
    <location>
        <begin position="51"/>
        <end position="88"/>
    </location>
</feature>
<accession>A0A9Q0IZM2</accession>
<dbReference type="Pfam" id="PF18052">
    <property type="entry name" value="Rx_N"/>
    <property type="match status" value="1"/>
</dbReference>
<dbReference type="EMBL" id="JAKUCV010007637">
    <property type="protein sequence ID" value="KAJ4822557.1"/>
    <property type="molecule type" value="Genomic_DNA"/>
</dbReference>
<dbReference type="GO" id="GO:0005524">
    <property type="term" value="F:ATP binding"/>
    <property type="evidence" value="ECO:0007669"/>
    <property type="project" value="UniProtKB-KW"/>
</dbReference>
<dbReference type="PRINTS" id="PR00364">
    <property type="entry name" value="DISEASERSIST"/>
</dbReference>
<keyword evidence="2" id="KW-0547">Nucleotide-binding</keyword>
<dbReference type="AlphaFoldDB" id="A0A9Q0IZM2"/>
<dbReference type="Gene3D" id="1.10.10.10">
    <property type="entry name" value="Winged helix-like DNA-binding domain superfamily/Winged helix DNA-binding domain"/>
    <property type="match status" value="1"/>
</dbReference>
<evidence type="ECO:0000256" key="5">
    <source>
        <dbReference type="SAM" id="SignalP"/>
    </source>
</evidence>
<dbReference type="OrthoDB" id="851508at2759"/>
<dbReference type="Gene3D" id="3.80.10.10">
    <property type="entry name" value="Ribonuclease Inhibitor"/>
    <property type="match status" value="1"/>
</dbReference>
<proteinExistence type="predicted"/>
<feature type="chain" id="PRO_5040291129" description="Disease resistance RPP13-like protein 1" evidence="5">
    <location>
        <begin position="25"/>
        <end position="769"/>
    </location>
</feature>
<evidence type="ECO:0000256" key="2">
    <source>
        <dbReference type="ARBA" id="ARBA00022741"/>
    </source>
</evidence>
<dbReference type="Proteomes" id="UP001141552">
    <property type="component" value="Unassembled WGS sequence"/>
</dbReference>
<evidence type="ECO:0000259" key="9">
    <source>
        <dbReference type="Pfam" id="PF23598"/>
    </source>
</evidence>
<organism evidence="10 11">
    <name type="scientific">Turnera subulata</name>
    <dbReference type="NCBI Taxonomy" id="218843"/>
    <lineage>
        <taxon>Eukaryota</taxon>
        <taxon>Viridiplantae</taxon>
        <taxon>Streptophyta</taxon>
        <taxon>Embryophyta</taxon>
        <taxon>Tracheophyta</taxon>
        <taxon>Spermatophyta</taxon>
        <taxon>Magnoliopsida</taxon>
        <taxon>eudicotyledons</taxon>
        <taxon>Gunneridae</taxon>
        <taxon>Pentapetalae</taxon>
        <taxon>rosids</taxon>
        <taxon>fabids</taxon>
        <taxon>Malpighiales</taxon>
        <taxon>Passifloraceae</taxon>
        <taxon>Turnera</taxon>
    </lineage>
</organism>
<evidence type="ECO:0000259" key="8">
    <source>
        <dbReference type="Pfam" id="PF23559"/>
    </source>
</evidence>
<reference evidence="10" key="1">
    <citation type="submission" date="2022-02" db="EMBL/GenBank/DDBJ databases">
        <authorList>
            <person name="Henning P.M."/>
            <person name="McCubbin A.G."/>
            <person name="Shore J.S."/>
        </authorList>
    </citation>
    <scope>NUCLEOTIDE SEQUENCE</scope>
    <source>
        <strain evidence="10">F60SS</strain>
        <tissue evidence="10">Leaves</tissue>
    </source>
</reference>
<dbReference type="Pfam" id="PF23598">
    <property type="entry name" value="LRR_14"/>
    <property type="match status" value="1"/>
</dbReference>
<evidence type="ECO:0000256" key="4">
    <source>
        <dbReference type="ARBA" id="ARBA00022840"/>
    </source>
</evidence>
<reference evidence="10" key="2">
    <citation type="journal article" date="2023" name="Plants (Basel)">
        <title>Annotation of the Turnera subulata (Passifloraceae) Draft Genome Reveals the S-Locus Evolved after the Divergence of Turneroideae from Passifloroideae in a Stepwise Manner.</title>
        <authorList>
            <person name="Henning P.M."/>
            <person name="Roalson E.H."/>
            <person name="Mir W."/>
            <person name="McCubbin A.G."/>
            <person name="Shore J.S."/>
        </authorList>
    </citation>
    <scope>NUCLEOTIDE SEQUENCE</scope>
    <source>
        <strain evidence="10">F60SS</strain>
    </source>
</reference>
<dbReference type="GO" id="GO:0043531">
    <property type="term" value="F:ADP binding"/>
    <property type="evidence" value="ECO:0007669"/>
    <property type="project" value="InterPro"/>
</dbReference>
<dbReference type="Gene3D" id="3.40.50.300">
    <property type="entry name" value="P-loop containing nucleotide triphosphate hydrolases"/>
    <property type="match status" value="1"/>
</dbReference>
<dbReference type="InterPro" id="IPR042197">
    <property type="entry name" value="Apaf_helical"/>
</dbReference>
<dbReference type="Gene3D" id="1.20.5.4130">
    <property type="match status" value="1"/>
</dbReference>
<dbReference type="SUPFAM" id="SSF52540">
    <property type="entry name" value="P-loop containing nucleoside triphosphate hydrolases"/>
    <property type="match status" value="1"/>
</dbReference>
<feature type="domain" description="Disease resistance R13L4/SHOC-2-like LRR" evidence="9">
    <location>
        <begin position="634"/>
        <end position="747"/>
    </location>
</feature>
<dbReference type="GO" id="GO:0051707">
    <property type="term" value="P:response to other organism"/>
    <property type="evidence" value="ECO:0007669"/>
    <property type="project" value="UniProtKB-ARBA"/>
</dbReference>
<feature type="domain" description="NB-ARC" evidence="6">
    <location>
        <begin position="187"/>
        <end position="343"/>
    </location>
</feature>
<dbReference type="InterPro" id="IPR041118">
    <property type="entry name" value="Rx_N"/>
</dbReference>
<evidence type="ECO:0000256" key="1">
    <source>
        <dbReference type="ARBA" id="ARBA00022737"/>
    </source>
</evidence>
<dbReference type="InterPro" id="IPR032675">
    <property type="entry name" value="LRR_dom_sf"/>
</dbReference>
<comment type="caution">
    <text evidence="10">The sequence shown here is derived from an EMBL/GenBank/DDBJ whole genome shotgun (WGS) entry which is preliminary data.</text>
</comment>
<sequence length="769" mass="87299">MAGALVAGAALSALFNVLLERLASREVVDFFRRGQLNGRLLQNLETTLNTEKQIISPFVKKWLDDLKDVAYKAEDFLDEIAYMLEFKQVPKSCCDQVRNLLISSINPCRNGVKNHMKARLEEILGRLDHLLQQKDRLGLVERAGRRASSTSSQRRPTTSIVDDSGIYGRINDMEVIMRSVLSEDRNAKQLGVVPIIGMGGVGKTTLAQLVYNDNRVKQRFDKFRVWVCVSEEFDVLKLTKNILKEIGLSDCHSLTPNQLQAKLEEKVRGQKVLLILDDVWSDNYADWDFLLAPLKNSVAQGSKAVVTTRNQSVASVMSTIQSHHLQNLNEDDCWSLFAKHAFDDCSPSSYPNLVEIGRRISKRCKGLPLAAKTMGGLLRCKRRAREWEKILESNIWDLPSDNVIPVLRLSYHYLPSHLKQCFAYCALFPKDFEFSKEYLVLLWMAEGFIIQRNRNSGMEEVGMEYFEDLASRSFFQKFGGSEDPDSFVMHDLIHDLARSISGEFCFNGEDVDLSRLTQRTRHLYLTKNGGSTFADVKVEVLRSLIYSEQGADEDALRHVEKNISSFRRLRVLDLTTSFGFGGKPNLFAVSKYLRLLRLRGYHSLKRLPKNVATLCELQTLVVENCPELTGLPDSIGNLKDLRHLSLKETSLRVLPDSIGKLKDLRHLDLGETEIERLPESICGLYYLHTLILSLCEKLVELPDKMMDLINLCHLDIAETPRLEYMPVDMGKLIKLQTLTTFFVGKERGSKHSGVRGASKFARKIRAGKT</sequence>
<dbReference type="Pfam" id="PF23559">
    <property type="entry name" value="WHD_DRP"/>
    <property type="match status" value="1"/>
</dbReference>
<dbReference type="InterPro" id="IPR058922">
    <property type="entry name" value="WHD_DRP"/>
</dbReference>
<keyword evidence="5" id="KW-0732">Signal</keyword>
<feature type="domain" description="Disease resistance protein winged helix" evidence="8">
    <location>
        <begin position="427"/>
        <end position="497"/>
    </location>
</feature>
<keyword evidence="3" id="KW-0611">Plant defense</keyword>
<evidence type="ECO:0000259" key="7">
    <source>
        <dbReference type="Pfam" id="PF18052"/>
    </source>
</evidence>
<feature type="signal peptide" evidence="5">
    <location>
        <begin position="1"/>
        <end position="24"/>
    </location>
</feature>
<dbReference type="Gene3D" id="1.10.8.430">
    <property type="entry name" value="Helical domain of apoptotic protease-activating factors"/>
    <property type="match status" value="1"/>
</dbReference>
<dbReference type="PANTHER" id="PTHR36766:SF40">
    <property type="entry name" value="DISEASE RESISTANCE PROTEIN RGA3"/>
    <property type="match status" value="1"/>
</dbReference>
<dbReference type="InterPro" id="IPR055414">
    <property type="entry name" value="LRR_R13L4/SHOC2-like"/>
</dbReference>
<dbReference type="FunFam" id="3.40.50.300:FF:001091">
    <property type="entry name" value="Probable disease resistance protein At1g61300"/>
    <property type="match status" value="1"/>
</dbReference>
<dbReference type="SUPFAM" id="SSF52058">
    <property type="entry name" value="L domain-like"/>
    <property type="match status" value="1"/>
</dbReference>
<dbReference type="Pfam" id="PF00931">
    <property type="entry name" value="NB-ARC"/>
    <property type="match status" value="1"/>
</dbReference>
<dbReference type="GO" id="GO:0006952">
    <property type="term" value="P:defense response"/>
    <property type="evidence" value="ECO:0007669"/>
    <property type="project" value="UniProtKB-KW"/>
</dbReference>
<dbReference type="InterPro" id="IPR002182">
    <property type="entry name" value="NB-ARC"/>
</dbReference>
<evidence type="ECO:0008006" key="12">
    <source>
        <dbReference type="Google" id="ProtNLM"/>
    </source>
</evidence>
<keyword evidence="1" id="KW-0677">Repeat</keyword>
<keyword evidence="11" id="KW-1185">Reference proteome</keyword>
<evidence type="ECO:0000313" key="10">
    <source>
        <dbReference type="EMBL" id="KAJ4822557.1"/>
    </source>
</evidence>
<dbReference type="PANTHER" id="PTHR36766">
    <property type="entry name" value="PLANT BROAD-SPECTRUM MILDEW RESISTANCE PROTEIN RPW8"/>
    <property type="match status" value="1"/>
</dbReference>